<dbReference type="AlphaFoldDB" id="G2PR09"/>
<accession>G2PR09</accession>
<evidence type="ECO:0000313" key="1">
    <source>
        <dbReference type="EMBL" id="AEM69123.1"/>
    </source>
</evidence>
<dbReference type="Proteomes" id="UP000008908">
    <property type="component" value="Chromosome"/>
</dbReference>
<dbReference type="eggNOG" id="ENOG502ZPFC">
    <property type="taxonomic scope" value="Bacteria"/>
</dbReference>
<evidence type="ECO:0000313" key="2">
    <source>
        <dbReference type="Proteomes" id="UP000008908"/>
    </source>
</evidence>
<dbReference type="STRING" id="886377.Murru_0065"/>
<dbReference type="KEGG" id="mrs:Murru_0065"/>
<reference evidence="1 2" key="2">
    <citation type="journal article" date="2012" name="Stand. Genomic Sci.">
        <title>Complete genome sequence of the facultatively anaerobic, appendaged bacterium Muricauda ruestringensis type strain (B1(T)).</title>
        <authorList>
            <person name="Huntemann M."/>
            <person name="Teshima H."/>
            <person name="Lapidus A."/>
            <person name="Nolan M."/>
            <person name="Lucas S."/>
            <person name="Hammon N."/>
            <person name="Deshpande S."/>
            <person name="Cheng J.F."/>
            <person name="Tapia R."/>
            <person name="Goodwin L.A."/>
            <person name="Pitluck S."/>
            <person name="Liolios K."/>
            <person name="Pagani I."/>
            <person name="Ivanova N."/>
            <person name="Mavromatis K."/>
            <person name="Mikhailova N."/>
            <person name="Pati A."/>
            <person name="Chen A."/>
            <person name="Palaniappan K."/>
            <person name="Land M."/>
            <person name="Hauser L."/>
            <person name="Pan C."/>
            <person name="Brambilla E.M."/>
            <person name="Rohde M."/>
            <person name="Spring S."/>
            <person name="Goker M."/>
            <person name="Detter J.C."/>
            <person name="Bristow J."/>
            <person name="Eisen J.A."/>
            <person name="Markowitz V."/>
            <person name="Hugenholtz P."/>
            <person name="Kyrpides N.C."/>
            <person name="Klenk H.P."/>
            <person name="Woyke T."/>
        </authorList>
    </citation>
    <scope>NUCLEOTIDE SEQUENCE [LARGE SCALE GENOMIC DNA]</scope>
    <source>
        <strain evidence="2">DSM 13258 / LMG 19739 / B1</strain>
    </source>
</reference>
<proteinExistence type="predicted"/>
<dbReference type="HOGENOM" id="CLU_081773_0_0_10"/>
<organism evidence="1 2">
    <name type="scientific">Allomuricauda ruestringensis (strain DSM 13258 / CIP 107369 / LMG 19739 / B1)</name>
    <name type="common">Muricauda ruestringensis</name>
    <dbReference type="NCBI Taxonomy" id="886377"/>
    <lineage>
        <taxon>Bacteria</taxon>
        <taxon>Pseudomonadati</taxon>
        <taxon>Bacteroidota</taxon>
        <taxon>Flavobacteriia</taxon>
        <taxon>Flavobacteriales</taxon>
        <taxon>Flavobacteriaceae</taxon>
        <taxon>Flagellimonas</taxon>
    </lineage>
</organism>
<reference evidence="2" key="1">
    <citation type="submission" date="2011-08" db="EMBL/GenBank/DDBJ databases">
        <title>The complete genome of Muricauda ruestringensis DSM 13258.</title>
        <authorList>
            <person name="Lucas S."/>
            <person name="Han J."/>
            <person name="Lapidus A."/>
            <person name="Bruce D."/>
            <person name="Goodwin L."/>
            <person name="Pitluck S."/>
            <person name="Peters L."/>
            <person name="Kyrpides N."/>
            <person name="Mavromatis K."/>
            <person name="Ivanova N."/>
            <person name="Ovchinnikova G."/>
            <person name="Teshima H."/>
            <person name="Detter J.C."/>
            <person name="Tapia R."/>
            <person name="Han C."/>
            <person name="Land M."/>
            <person name="Hauser L."/>
            <person name="Markowitz V."/>
            <person name="Cheng J.-F."/>
            <person name="Hugenholtz P."/>
            <person name="Woyke T."/>
            <person name="Wu D."/>
            <person name="Spring S."/>
            <person name="Schroeder M."/>
            <person name="Brambilla E."/>
            <person name="Klenk H.-P."/>
            <person name="Eisen J.A."/>
        </authorList>
    </citation>
    <scope>NUCLEOTIDE SEQUENCE [LARGE SCALE GENOMIC DNA]</scope>
    <source>
        <strain evidence="2">DSM 13258 / LMG 19739 / B1</strain>
    </source>
</reference>
<keyword evidence="2" id="KW-1185">Reference proteome</keyword>
<name>G2PR09_ALLRU</name>
<dbReference type="EMBL" id="CP002999">
    <property type="protein sequence ID" value="AEM69123.1"/>
    <property type="molecule type" value="Genomic_DNA"/>
</dbReference>
<sequence>MLDKNLINVLSKIYKYENSKYDFDKKVKVYQTPNNLTEKQKELLEASNFELNRIREHNHDQVIKELKGITENPDLEHIVSNLFIKAVGAGLKRGIQPIFSYYFAKNMPLHDFNPFIKKGYQMENTCKICGMKNRMWGNDSKNLYDLYIGYCRLGGYAEMLLDLKEVVAFENVTATNDEKNIFLKVIDLIGKAPKDEVPSQLIKRLSKEKCLPGSNNTSRIWVVKCLAELGILRNSYSNNYSIMNPFIPYEQKWEWENDIHKKSPPRADVEFPISAWRGKLGVNREFAKRIMTSAKIA</sequence>
<gene>
    <name evidence="1" type="ordered locus">Murru_0065</name>
</gene>
<dbReference type="RefSeq" id="WP_014031407.1">
    <property type="nucleotide sequence ID" value="NC_015945.1"/>
</dbReference>
<protein>
    <submittedName>
        <fullName evidence="1">Uncharacterized protein</fullName>
    </submittedName>
</protein>
<dbReference type="OrthoDB" id="7888911at2"/>